<dbReference type="GO" id="GO:0005886">
    <property type="term" value="C:plasma membrane"/>
    <property type="evidence" value="ECO:0007669"/>
    <property type="project" value="TreeGrafter"/>
</dbReference>
<dbReference type="PANTHER" id="PTHR30441:SF4">
    <property type="entry name" value="PROTEIN ASMA"/>
    <property type="match status" value="1"/>
</dbReference>
<feature type="transmembrane region" description="Helical" evidence="1">
    <location>
        <begin position="7"/>
        <end position="30"/>
    </location>
</feature>
<protein>
    <submittedName>
        <fullName evidence="3">AsmA family protein</fullName>
    </submittedName>
</protein>
<accession>A0A370CHR4</accession>
<dbReference type="Proteomes" id="UP000226429">
    <property type="component" value="Unassembled WGS sequence"/>
</dbReference>
<reference evidence="3 4" key="1">
    <citation type="journal article" date="2017" name="Int. J. Syst. Evol. Microbiol.">
        <title>Aquarickettsiella crustaci n. gen. n. sp. (Gammaproteobacteria: Legionellales: Coxiellaceae); a bacterial pathogen of the freshwater crustacean: Gammarus fossarum (Malacostraca: Amphipoda).</title>
        <authorList>
            <person name="Bojko J."/>
            <person name="Dunn A.M."/>
            <person name="Stebbing P.D."/>
            <person name="Van Aerle R."/>
            <person name="Bacela-Spychalska K."/>
            <person name="Bean T.P."/>
            <person name="Stentiford G.D."/>
        </authorList>
    </citation>
    <scope>NUCLEOTIDE SEQUENCE [LARGE SCALE GENOMIC DNA]</scope>
    <source>
        <strain evidence="3">RA15029</strain>
    </source>
</reference>
<dbReference type="AlphaFoldDB" id="A0A370CHR4"/>
<gene>
    <name evidence="3" type="ORF">CFE62_004325</name>
</gene>
<evidence type="ECO:0000259" key="2">
    <source>
        <dbReference type="Pfam" id="PF05170"/>
    </source>
</evidence>
<sequence length="561" mass="61753">MLRILRIFITLVGAIILLGLVALIGLVVFVNPNDLKPQINQAVTKFTGRQLLLGGDIKWSIFPWLGLQLNDAKLSNNPGFGDNPFAQIKKLDIQVRLLPLLHKQLEIGRLQIRGLTLYLVKNAKGQGNWEGLVGVPDKMPSNPNSRHVSNNLNPIGFIVTGLSIRDGHILFTDQQKNQHLDISDLQLKSTNLTLNQSSPFDIQFSLHTNSPNINAAVKLRSYITLSADKQNIELNKFSLNTLLKGPNYPKGELAFSINSHVDVNLKNASMTVDPLTILIDQTKLTGHVIGQDILNNPSFTGTLNSQQIKSGKLSFQQVQLAFQLKNAVLSLNPITAQLYRGNYQGDAHIDLNPNIPRIIMHNQFNQINTQLLFQDLINNSQLQLAGLATLNLNLTTQGSASDTLIRNLKGEGHFNLTQGSIKGINLSYWIAFGKALIKHEATPNNSGSTETPFDKFTASFNINQGIVSSNDLIIRSGRLRVSGKGELDLTQQQINYELQAQPILADGNPDGIAIPIKISGPLQSISISPVISQLSIDFVKEKLKGKLGDTLKKLDLKNIFQ</sequence>
<organism evidence="3 4">
    <name type="scientific">Candidatus Aquirickettsiella gammari</name>
    <dbReference type="NCBI Taxonomy" id="2016198"/>
    <lineage>
        <taxon>Bacteria</taxon>
        <taxon>Pseudomonadati</taxon>
        <taxon>Pseudomonadota</taxon>
        <taxon>Gammaproteobacteria</taxon>
        <taxon>Legionellales</taxon>
        <taxon>Coxiellaceae</taxon>
        <taxon>Candidatus Aquirickettsiella</taxon>
    </lineage>
</organism>
<keyword evidence="4" id="KW-1185">Reference proteome</keyword>
<proteinExistence type="predicted"/>
<feature type="domain" description="AsmA" evidence="2">
    <location>
        <begin position="303"/>
        <end position="472"/>
    </location>
</feature>
<keyword evidence="1" id="KW-1133">Transmembrane helix</keyword>
<keyword evidence="1" id="KW-0812">Transmembrane</keyword>
<evidence type="ECO:0000256" key="1">
    <source>
        <dbReference type="SAM" id="Phobius"/>
    </source>
</evidence>
<dbReference type="Pfam" id="PF05170">
    <property type="entry name" value="AsmA"/>
    <property type="match status" value="2"/>
</dbReference>
<reference evidence="3 4" key="2">
    <citation type="journal article" date="2018" name="J. Invertebr. Pathol.">
        <title>'Candidatus Aquirickettsiella gammari' (Gammaproteobacteria: Legionellales: Coxiellaceae): A bacterial pathogen of the freshwater crustacean Gammarus fossarum (Malacostraca: Amphipoda).</title>
        <authorList>
            <person name="Bojko J."/>
            <person name="Dunn A.M."/>
            <person name="Stebbing P.D."/>
            <person name="van Aerle R."/>
            <person name="Bacela-Spychalska K."/>
            <person name="Bean T.P."/>
            <person name="Urrutia A."/>
            <person name="Stentiford G.D."/>
        </authorList>
    </citation>
    <scope>NUCLEOTIDE SEQUENCE [LARGE SCALE GENOMIC DNA]</scope>
    <source>
        <strain evidence="3">RA15029</strain>
    </source>
</reference>
<dbReference type="GO" id="GO:0090313">
    <property type="term" value="P:regulation of protein targeting to membrane"/>
    <property type="evidence" value="ECO:0007669"/>
    <property type="project" value="TreeGrafter"/>
</dbReference>
<dbReference type="InterPro" id="IPR052894">
    <property type="entry name" value="AsmA-related"/>
</dbReference>
<comment type="caution">
    <text evidence="3">The sequence shown here is derived from an EMBL/GenBank/DDBJ whole genome shotgun (WGS) entry which is preliminary data.</text>
</comment>
<keyword evidence="1" id="KW-0472">Membrane</keyword>
<feature type="domain" description="AsmA" evidence="2">
    <location>
        <begin position="3"/>
        <end position="219"/>
    </location>
</feature>
<evidence type="ECO:0000313" key="3">
    <source>
        <dbReference type="EMBL" id="RDH40335.1"/>
    </source>
</evidence>
<name>A0A370CHR4_9COXI</name>
<evidence type="ECO:0000313" key="4">
    <source>
        <dbReference type="Proteomes" id="UP000226429"/>
    </source>
</evidence>
<dbReference type="PANTHER" id="PTHR30441">
    <property type="entry name" value="DUF748 DOMAIN-CONTAINING PROTEIN"/>
    <property type="match status" value="1"/>
</dbReference>
<dbReference type="InterPro" id="IPR007844">
    <property type="entry name" value="AsmA"/>
</dbReference>
<dbReference type="EMBL" id="NMOS02000010">
    <property type="protein sequence ID" value="RDH40335.1"/>
    <property type="molecule type" value="Genomic_DNA"/>
</dbReference>